<name>T0ZVG7_9ZZZZ</name>
<comment type="similarity">
    <text evidence="1">Belongs to the HAK/KUP transporter (TC 2.A.72) family.</text>
</comment>
<dbReference type="GO" id="GO:0015079">
    <property type="term" value="F:potassium ion transmembrane transporter activity"/>
    <property type="evidence" value="ECO:0007669"/>
    <property type="project" value="InterPro"/>
</dbReference>
<keyword evidence="2" id="KW-0812">Transmembrane</keyword>
<protein>
    <submittedName>
        <fullName evidence="4">Potassium transporter</fullName>
    </submittedName>
</protein>
<dbReference type="AlphaFoldDB" id="T0ZVG7"/>
<feature type="non-terminal residue" evidence="4">
    <location>
        <position position="88"/>
    </location>
</feature>
<dbReference type="GO" id="GO:0016020">
    <property type="term" value="C:membrane"/>
    <property type="evidence" value="ECO:0007669"/>
    <property type="project" value="InterPro"/>
</dbReference>
<organism evidence="4">
    <name type="scientific">mine drainage metagenome</name>
    <dbReference type="NCBI Taxonomy" id="410659"/>
    <lineage>
        <taxon>unclassified sequences</taxon>
        <taxon>metagenomes</taxon>
        <taxon>ecological metagenomes</taxon>
    </lineage>
</organism>
<proteinExistence type="inferred from homology"/>
<dbReference type="EMBL" id="AUZX01009306">
    <property type="protein sequence ID" value="EQD52261.1"/>
    <property type="molecule type" value="Genomic_DNA"/>
</dbReference>
<keyword evidence="2" id="KW-0472">Membrane</keyword>
<evidence type="ECO:0000259" key="3">
    <source>
        <dbReference type="Pfam" id="PF02705"/>
    </source>
</evidence>
<reference evidence="4" key="1">
    <citation type="submission" date="2013-08" db="EMBL/GenBank/DDBJ databases">
        <authorList>
            <person name="Mendez C."/>
            <person name="Richter M."/>
            <person name="Ferrer M."/>
            <person name="Sanchez J."/>
        </authorList>
    </citation>
    <scope>NUCLEOTIDE SEQUENCE</scope>
</reference>
<accession>T0ZVG7</accession>
<feature type="transmembrane region" description="Helical" evidence="2">
    <location>
        <begin position="7"/>
        <end position="27"/>
    </location>
</feature>
<dbReference type="PANTHER" id="PTHR30540">
    <property type="entry name" value="OSMOTIC STRESS POTASSIUM TRANSPORTER"/>
    <property type="match status" value="1"/>
</dbReference>
<feature type="domain" description="K+ potassium transporter integral membrane" evidence="3">
    <location>
        <begin position="2"/>
        <end position="88"/>
    </location>
</feature>
<evidence type="ECO:0000256" key="1">
    <source>
        <dbReference type="ARBA" id="ARBA00007019"/>
    </source>
</evidence>
<feature type="transmembrane region" description="Helical" evidence="2">
    <location>
        <begin position="56"/>
        <end position="75"/>
    </location>
</feature>
<keyword evidence="2" id="KW-1133">Transmembrane helix</keyword>
<feature type="non-terminal residue" evidence="4">
    <location>
        <position position="1"/>
    </location>
</feature>
<evidence type="ECO:0000256" key="2">
    <source>
        <dbReference type="SAM" id="Phobius"/>
    </source>
</evidence>
<comment type="caution">
    <text evidence="4">The sequence shown here is derived from an EMBL/GenBank/DDBJ whole genome shotgun (WGS) entry which is preliminary data.</text>
</comment>
<sequence>SFLLYPMIVLSMVATVIASQAVISGAYSMTSEAMLLGYSPRMRVQHTSHEYRGQIYLPWVNTMLMVMVLIAVLGFRSSNALAAAYGIA</sequence>
<dbReference type="Pfam" id="PF02705">
    <property type="entry name" value="K_trans"/>
    <property type="match status" value="1"/>
</dbReference>
<dbReference type="PANTHER" id="PTHR30540:SF79">
    <property type="entry name" value="LOW AFFINITY POTASSIUM TRANSPORT SYSTEM PROTEIN KUP"/>
    <property type="match status" value="1"/>
</dbReference>
<dbReference type="InterPro" id="IPR003855">
    <property type="entry name" value="K+_transporter"/>
</dbReference>
<evidence type="ECO:0000313" key="4">
    <source>
        <dbReference type="EMBL" id="EQD52261.1"/>
    </source>
</evidence>
<gene>
    <name evidence="4" type="ORF">B1A_12777</name>
</gene>
<reference evidence="4" key="2">
    <citation type="journal article" date="2014" name="ISME J.">
        <title>Microbial stratification in low pH oxic and suboxic macroscopic growths along an acid mine drainage.</title>
        <authorList>
            <person name="Mendez-Garcia C."/>
            <person name="Mesa V."/>
            <person name="Sprenger R.R."/>
            <person name="Richter M."/>
            <person name="Diez M.S."/>
            <person name="Solano J."/>
            <person name="Bargiela R."/>
            <person name="Golyshina O.V."/>
            <person name="Manteca A."/>
            <person name="Ramos J.L."/>
            <person name="Gallego J.R."/>
            <person name="Llorente I."/>
            <person name="Martins Dos Santos V.A."/>
            <person name="Jensen O.N."/>
            <person name="Pelaez A.I."/>
            <person name="Sanchez J."/>
            <person name="Ferrer M."/>
        </authorList>
    </citation>
    <scope>NUCLEOTIDE SEQUENCE</scope>
</reference>
<dbReference type="InterPro" id="IPR053951">
    <property type="entry name" value="K_trans_N"/>
</dbReference>